<dbReference type="PROSITE" id="PS01091">
    <property type="entry name" value="TATD_3"/>
    <property type="match status" value="1"/>
</dbReference>
<evidence type="ECO:0000256" key="4">
    <source>
        <dbReference type="ARBA" id="ARBA00022801"/>
    </source>
</evidence>
<dbReference type="InterPro" id="IPR001130">
    <property type="entry name" value="TatD-like"/>
</dbReference>
<evidence type="ECO:0000256" key="2">
    <source>
        <dbReference type="ARBA" id="ARBA00009275"/>
    </source>
</evidence>
<proteinExistence type="inferred from homology"/>
<keyword evidence="4" id="KW-0378">Hydrolase</keyword>
<comment type="cofactor">
    <cofactor evidence="1">
        <name>a divalent metal cation</name>
        <dbReference type="ChEBI" id="CHEBI:60240"/>
    </cofactor>
</comment>
<name>A0A1Y0LFV0_TATCI</name>
<evidence type="ECO:0000256" key="1">
    <source>
        <dbReference type="ARBA" id="ARBA00001968"/>
    </source>
</evidence>
<dbReference type="Gene3D" id="3.20.20.140">
    <property type="entry name" value="Metal-dependent hydrolases"/>
    <property type="match status" value="1"/>
</dbReference>
<organism evidence="6 9">
    <name type="scientific">Tatumella citrea</name>
    <name type="common">Pantoea citrea</name>
    <dbReference type="NCBI Taxonomy" id="53336"/>
    <lineage>
        <taxon>Bacteria</taxon>
        <taxon>Pseudomonadati</taxon>
        <taxon>Pseudomonadota</taxon>
        <taxon>Gammaproteobacteria</taxon>
        <taxon>Enterobacterales</taxon>
        <taxon>Erwiniaceae</taxon>
        <taxon>Tatumella</taxon>
    </lineage>
</organism>
<dbReference type="FunFam" id="3.20.20.140:FF:000005">
    <property type="entry name" value="TatD family hydrolase"/>
    <property type="match status" value="1"/>
</dbReference>
<dbReference type="InterPro" id="IPR018228">
    <property type="entry name" value="DNase_TatD-rel_CS"/>
</dbReference>
<dbReference type="KEGG" id="tci:A7K98_03460"/>
<dbReference type="EMBL" id="CP015579">
    <property type="protein sequence ID" value="ARU92937.1"/>
    <property type="molecule type" value="Genomic_DNA"/>
</dbReference>
<dbReference type="AlphaFoldDB" id="A0A1Y0LFV0"/>
<comment type="similarity">
    <text evidence="2">Belongs to the metallo-dependent hydrolases superfamily. TatD-type hydrolase family.</text>
</comment>
<dbReference type="Proteomes" id="UP000195814">
    <property type="component" value="Chromosome"/>
</dbReference>
<evidence type="ECO:0000256" key="5">
    <source>
        <dbReference type="PIRSR" id="PIRSR005902-1"/>
    </source>
</evidence>
<feature type="binding site" evidence="5">
    <location>
        <position position="207"/>
    </location>
    <ligand>
        <name>a divalent metal cation</name>
        <dbReference type="ChEBI" id="CHEBI:60240"/>
        <label>1</label>
    </ligand>
</feature>
<evidence type="ECO:0000313" key="6">
    <source>
        <dbReference type="EMBL" id="ARU92937.1"/>
    </source>
</evidence>
<dbReference type="Pfam" id="PF01026">
    <property type="entry name" value="TatD_DNase"/>
    <property type="match status" value="1"/>
</dbReference>
<dbReference type="GO" id="GO:0005829">
    <property type="term" value="C:cytosol"/>
    <property type="evidence" value="ECO:0007669"/>
    <property type="project" value="TreeGrafter"/>
</dbReference>
<evidence type="ECO:0000313" key="7">
    <source>
        <dbReference type="EMBL" id="ARU96976.1"/>
    </source>
</evidence>
<gene>
    <name evidence="6" type="ORF">A7K98_03460</name>
    <name evidence="7" type="ORF">A7K99_03460</name>
</gene>
<feature type="binding site" evidence="5">
    <location>
        <position position="7"/>
    </location>
    <ligand>
        <name>a divalent metal cation</name>
        <dbReference type="ChEBI" id="CHEBI:60240"/>
        <label>1</label>
    </ligand>
</feature>
<evidence type="ECO:0000313" key="8">
    <source>
        <dbReference type="Proteomes" id="UP000195729"/>
    </source>
</evidence>
<dbReference type="RefSeq" id="WP_087487325.1">
    <property type="nucleotide sequence ID" value="NZ_CP015579.1"/>
</dbReference>
<dbReference type="CDD" id="cd01310">
    <property type="entry name" value="TatD_DNAse"/>
    <property type="match status" value="1"/>
</dbReference>
<dbReference type="EMBL" id="CP015581">
    <property type="protein sequence ID" value="ARU96976.1"/>
    <property type="molecule type" value="Genomic_DNA"/>
</dbReference>
<dbReference type="PROSITE" id="PS01090">
    <property type="entry name" value="TATD_2"/>
    <property type="match status" value="1"/>
</dbReference>
<feature type="binding site" evidence="5">
    <location>
        <position position="9"/>
    </location>
    <ligand>
        <name>a divalent metal cation</name>
        <dbReference type="ChEBI" id="CHEBI:60240"/>
        <label>1</label>
    </ligand>
</feature>
<dbReference type="PANTHER" id="PTHR46124:SF3">
    <property type="entry name" value="HYDROLASE"/>
    <property type="match status" value="1"/>
</dbReference>
<feature type="binding site" evidence="5">
    <location>
        <position position="133"/>
    </location>
    <ligand>
        <name>a divalent metal cation</name>
        <dbReference type="ChEBI" id="CHEBI:60240"/>
        <label>2</label>
    </ligand>
</feature>
<protein>
    <submittedName>
        <fullName evidence="6">Deoxyribonuclease YjjV</fullName>
    </submittedName>
</protein>
<sequence>MRFIDTHCHYDFPPFEHQETTELARARSAGVEKIIIPAVTQARFSAVMQLADTYSPLYAALGLHPVWSDDHCDDDIDKLQQWLHQRPEKLVAIGETGLDYFTPALAAQSAKQITFLKAQCALAKRYDLPLILHSRRTHDPLAGLLRQAQLPATGVIHGFAGSLPQAMAFVKLGYRIGVGGTITYPRAAKTRHTIASLPLSSLVLETDAPDMPLQGYQGQPNRPEQVAVVCQILAELRSEPAEQIAEVILENTVQLFPRLQTDNGQSPT</sequence>
<evidence type="ECO:0000256" key="3">
    <source>
        <dbReference type="ARBA" id="ARBA00022723"/>
    </source>
</evidence>
<dbReference type="GO" id="GO:0016788">
    <property type="term" value="F:hydrolase activity, acting on ester bonds"/>
    <property type="evidence" value="ECO:0007669"/>
    <property type="project" value="InterPro"/>
</dbReference>
<dbReference type="GO" id="GO:0046872">
    <property type="term" value="F:metal ion binding"/>
    <property type="evidence" value="ECO:0007669"/>
    <property type="project" value="UniProtKB-KW"/>
</dbReference>
<accession>A0A1Y0LFV0</accession>
<feature type="binding site" evidence="5">
    <location>
        <position position="157"/>
    </location>
    <ligand>
        <name>a divalent metal cation</name>
        <dbReference type="ChEBI" id="CHEBI:60240"/>
        <label>2</label>
    </ligand>
</feature>
<dbReference type="PANTHER" id="PTHR46124">
    <property type="entry name" value="D-AMINOACYL-TRNA DEACYLASE"/>
    <property type="match status" value="1"/>
</dbReference>
<dbReference type="PIRSF" id="PIRSF005902">
    <property type="entry name" value="DNase_TatD"/>
    <property type="match status" value="1"/>
</dbReference>
<feature type="binding site" evidence="5">
    <location>
        <position position="95"/>
    </location>
    <ligand>
        <name>a divalent metal cation</name>
        <dbReference type="ChEBI" id="CHEBI:60240"/>
        <label>1</label>
    </ligand>
</feature>
<keyword evidence="8" id="KW-1185">Reference proteome</keyword>
<reference evidence="8 9" key="1">
    <citation type="submission" date="2016-05" db="EMBL/GenBank/DDBJ databases">
        <title>Complete genome sequence of two 2,5-diketo-D-glunonic acid producing strain Tatumella citrea.</title>
        <authorList>
            <person name="Duan C."/>
            <person name="Yang J."/>
            <person name="Yang S."/>
        </authorList>
    </citation>
    <scope>NUCLEOTIDE SEQUENCE [LARGE SCALE GENOMIC DNA]</scope>
    <source>
        <strain evidence="7 8">ATCC 39140</strain>
        <strain evidence="6 9">DSM 13699</strain>
    </source>
</reference>
<dbReference type="SUPFAM" id="SSF51556">
    <property type="entry name" value="Metallo-dependent hydrolases"/>
    <property type="match status" value="1"/>
</dbReference>
<dbReference type="InterPro" id="IPR032466">
    <property type="entry name" value="Metal_Hydrolase"/>
</dbReference>
<dbReference type="Proteomes" id="UP000195729">
    <property type="component" value="Chromosome"/>
</dbReference>
<keyword evidence="3 5" id="KW-0479">Metal-binding</keyword>
<evidence type="ECO:0000313" key="9">
    <source>
        <dbReference type="Proteomes" id="UP000195814"/>
    </source>
</evidence>
<dbReference type="OrthoDB" id="9810005at2"/>